<feature type="binding site" evidence="6">
    <location>
        <position position="143"/>
    </location>
    <ligand>
        <name>GTP</name>
        <dbReference type="ChEBI" id="CHEBI:37565"/>
    </ligand>
</feature>
<evidence type="ECO:0000256" key="6">
    <source>
        <dbReference type="HAMAP-Rule" id="MF_00590"/>
    </source>
</evidence>
<evidence type="ECO:0000256" key="5">
    <source>
        <dbReference type="ARBA" id="ARBA00023134"/>
    </source>
</evidence>
<keyword evidence="2 6" id="KW-0547">Nucleotide-binding</keyword>
<proteinExistence type="inferred from homology"/>
<sequence>MSDVVLELPSDLRHELKEPLGRIYTETAALLADAGDPIIAVGDMVTYHLIEAGRVPDLALVDERTKRSAVDADVSAAIAGFDRTFSVDNPAATLTNALLDALRDGIDSDETTLLDVDGEEDLATLPAVLAAPAGASVVYGQPDEGMVLVDCDETARDRVRDLLERMDGDTARALSFLE</sequence>
<dbReference type="OrthoDB" id="15447at2157"/>
<comment type="pathway">
    <text evidence="6">Cofactor biosynthesis; coenzyme A biosynthesis.</text>
</comment>
<keyword evidence="5 6" id="KW-0342">GTP-binding</keyword>
<comment type="function">
    <text evidence="6">Catalyzes the GTP-dependent phosphorylation of the 3'-hydroxyl group of dephosphocoenzyme A to form coenzyme A (CoA).</text>
</comment>
<dbReference type="InterPro" id="IPR007164">
    <property type="entry name" value="GTP-dep_dephospho-CoA_kin"/>
</dbReference>
<evidence type="ECO:0000313" key="7">
    <source>
        <dbReference type="EMBL" id="GCF13615.1"/>
    </source>
</evidence>
<comment type="similarity">
    <text evidence="6">Belongs to the GTP-dependent DPCK family.</text>
</comment>
<feature type="binding site" evidence="6">
    <location>
        <position position="120"/>
    </location>
    <ligand>
        <name>GTP</name>
        <dbReference type="ChEBI" id="CHEBI:37565"/>
    </ligand>
</feature>
<feature type="binding site" evidence="6">
    <location>
        <position position="43"/>
    </location>
    <ligand>
        <name>GTP</name>
        <dbReference type="ChEBI" id="CHEBI:37565"/>
    </ligand>
</feature>
<comment type="caution">
    <text evidence="6">Lacks conserved residue(s) required for the propagation of feature annotation.</text>
</comment>
<dbReference type="EC" id="2.7.1.237" evidence="6"/>
<reference evidence="7 8" key="1">
    <citation type="submission" date="2019-02" db="EMBL/GenBank/DDBJ databases">
        <title>Haloarcula mannanilyticum sp. nov., a mannan degrading haloarchaeon isolated from commercial salt.</title>
        <authorList>
            <person name="Enomoto S."/>
            <person name="Shimane Y."/>
            <person name="Kamekura M."/>
            <person name="Ito T."/>
            <person name="Moriya O."/>
            <person name="Ihara K."/>
            <person name="Takahashi-Ando N."/>
            <person name="Fukushima Y."/>
            <person name="Yoshida Y."/>
            <person name="Usama R."/>
            <person name="Takai K."/>
            <person name="Minegishi H."/>
        </authorList>
    </citation>
    <scope>NUCLEOTIDE SEQUENCE [LARGE SCALE GENOMIC DNA]</scope>
    <source>
        <strain evidence="7 8">MD130-1</strain>
    </source>
</reference>
<gene>
    <name evidence="7" type="ORF">Harman_15500</name>
</gene>
<dbReference type="Pfam" id="PF04019">
    <property type="entry name" value="DUF359"/>
    <property type="match status" value="1"/>
</dbReference>
<feature type="binding site" evidence="6">
    <location>
        <position position="62"/>
    </location>
    <ligand>
        <name>GTP</name>
        <dbReference type="ChEBI" id="CHEBI:37565"/>
    </ligand>
</feature>
<evidence type="ECO:0000256" key="3">
    <source>
        <dbReference type="ARBA" id="ARBA00022777"/>
    </source>
</evidence>
<evidence type="ECO:0000313" key="8">
    <source>
        <dbReference type="Proteomes" id="UP000304382"/>
    </source>
</evidence>
<dbReference type="GO" id="GO:0016301">
    <property type="term" value="F:kinase activity"/>
    <property type="evidence" value="ECO:0007669"/>
    <property type="project" value="UniProtKB-UniRule"/>
</dbReference>
<dbReference type="UniPathway" id="UPA00241"/>
<dbReference type="GO" id="GO:0015937">
    <property type="term" value="P:coenzyme A biosynthetic process"/>
    <property type="evidence" value="ECO:0007669"/>
    <property type="project" value="UniProtKB-UniRule"/>
</dbReference>
<keyword evidence="1 6" id="KW-0808">Transferase</keyword>
<accession>A0A4C2EGN8</accession>
<comment type="catalytic activity">
    <reaction evidence="6">
        <text>3'-dephospho-CoA + GTP = GDP + CoA + H(+)</text>
        <dbReference type="Rhea" id="RHEA:61156"/>
        <dbReference type="ChEBI" id="CHEBI:15378"/>
        <dbReference type="ChEBI" id="CHEBI:37565"/>
        <dbReference type="ChEBI" id="CHEBI:57287"/>
        <dbReference type="ChEBI" id="CHEBI:57328"/>
        <dbReference type="ChEBI" id="CHEBI:58189"/>
        <dbReference type="EC" id="2.7.1.237"/>
    </reaction>
</comment>
<dbReference type="PANTHER" id="PTHR40732:SF1">
    <property type="entry name" value="GTP-DEPENDENT DEPHOSPHO-COA KINASE"/>
    <property type="match status" value="1"/>
</dbReference>
<name>A0A4C2EGN8_9EURY</name>
<evidence type="ECO:0000256" key="4">
    <source>
        <dbReference type="ARBA" id="ARBA00022993"/>
    </source>
</evidence>
<feature type="binding site" evidence="6">
    <location>
        <position position="45"/>
    </location>
    <ligand>
        <name>GTP</name>
        <dbReference type="ChEBI" id="CHEBI:37565"/>
    </ligand>
</feature>
<organism evidence="7 8">
    <name type="scientific">Haloarcula mannanilytica</name>
    <dbReference type="NCBI Taxonomy" id="2509225"/>
    <lineage>
        <taxon>Archaea</taxon>
        <taxon>Methanobacteriati</taxon>
        <taxon>Methanobacteriota</taxon>
        <taxon>Stenosarchaea group</taxon>
        <taxon>Halobacteria</taxon>
        <taxon>Halobacteriales</taxon>
        <taxon>Haloarculaceae</taxon>
        <taxon>Haloarcula</taxon>
    </lineage>
</organism>
<dbReference type="EMBL" id="BIXZ01000002">
    <property type="protein sequence ID" value="GCF13615.1"/>
    <property type="molecule type" value="Genomic_DNA"/>
</dbReference>
<dbReference type="AlphaFoldDB" id="A0A4C2EGN8"/>
<keyword evidence="3 6" id="KW-0418">Kinase</keyword>
<dbReference type="PIRSF" id="PIRSF006533">
    <property type="entry name" value="UCP006533"/>
    <property type="match status" value="1"/>
</dbReference>
<keyword evidence="8" id="KW-1185">Reference proteome</keyword>
<dbReference type="HAMAP" id="MF_00590">
    <property type="entry name" value="Dephospho_CoA_kinase_GTP_dep"/>
    <property type="match status" value="1"/>
</dbReference>
<dbReference type="Proteomes" id="UP000304382">
    <property type="component" value="Unassembled WGS sequence"/>
</dbReference>
<dbReference type="PANTHER" id="PTHR40732">
    <property type="entry name" value="UPF0218 PROTEIN TK1697"/>
    <property type="match status" value="1"/>
</dbReference>
<dbReference type="GO" id="GO:0005525">
    <property type="term" value="F:GTP binding"/>
    <property type="evidence" value="ECO:0007669"/>
    <property type="project" value="UniProtKB-UniRule"/>
</dbReference>
<evidence type="ECO:0000256" key="1">
    <source>
        <dbReference type="ARBA" id="ARBA00022679"/>
    </source>
</evidence>
<keyword evidence="4 6" id="KW-0173">Coenzyme A biosynthesis</keyword>
<comment type="caution">
    <text evidence="7">The sequence shown here is derived from an EMBL/GenBank/DDBJ whole genome shotgun (WGS) entry which is preliminary data.</text>
</comment>
<dbReference type="RefSeq" id="WP_137683248.1">
    <property type="nucleotide sequence ID" value="NZ_BIXZ01000002.1"/>
</dbReference>
<protein>
    <recommendedName>
        <fullName evidence="6">GTP-dependent dephospho-CoA kinase</fullName>
        <ecNumber evidence="6">2.7.1.237</ecNumber>
    </recommendedName>
    <alternativeName>
        <fullName evidence="6">Dephospho-coenzyme A kinase</fullName>
        <shortName evidence="6">DPCK</shortName>
    </alternativeName>
</protein>
<evidence type="ECO:0000256" key="2">
    <source>
        <dbReference type="ARBA" id="ARBA00022741"/>
    </source>
</evidence>